<dbReference type="PROSITE" id="PS51155">
    <property type="entry name" value="CHIT_BIND_RR_2"/>
    <property type="match status" value="1"/>
</dbReference>
<dbReference type="InterPro" id="IPR000618">
    <property type="entry name" value="Insect_cuticle"/>
</dbReference>
<gene>
    <name evidence="5" type="ORF">BINO364_LOCUS14047</name>
</gene>
<dbReference type="InterPro" id="IPR031311">
    <property type="entry name" value="CHIT_BIND_RR_consensus"/>
</dbReference>
<evidence type="ECO:0000256" key="4">
    <source>
        <dbReference type="SAM" id="MobiDB-lite"/>
    </source>
</evidence>
<evidence type="ECO:0000313" key="6">
    <source>
        <dbReference type="Proteomes" id="UP000838878"/>
    </source>
</evidence>
<dbReference type="AlphaFoldDB" id="A0A8J9W880"/>
<keyword evidence="6" id="KW-1185">Reference proteome</keyword>
<evidence type="ECO:0000256" key="2">
    <source>
        <dbReference type="ARBA" id="ARBA00022729"/>
    </source>
</evidence>
<dbReference type="Proteomes" id="UP000838878">
    <property type="component" value="Chromosome 7"/>
</dbReference>
<accession>A0A8J9W880</accession>
<keyword evidence="1 3" id="KW-0193">Cuticle</keyword>
<dbReference type="OrthoDB" id="6427684at2759"/>
<dbReference type="PANTHER" id="PTHR12236:SF95">
    <property type="entry name" value="CUTICULAR PROTEIN 76BD, ISOFORM C-RELATED"/>
    <property type="match status" value="1"/>
</dbReference>
<reference evidence="5" key="1">
    <citation type="submission" date="2021-12" db="EMBL/GenBank/DDBJ databases">
        <authorList>
            <person name="Martin H S."/>
        </authorList>
    </citation>
    <scope>NUCLEOTIDE SEQUENCE</scope>
</reference>
<evidence type="ECO:0000256" key="3">
    <source>
        <dbReference type="PROSITE-ProRule" id="PRU00497"/>
    </source>
</evidence>
<evidence type="ECO:0000313" key="5">
    <source>
        <dbReference type="EMBL" id="CAH0728877.1"/>
    </source>
</evidence>
<sequence>MIFLFTTALLAVNAQHDSHGHATSSQSFIRHEVTQNQHAYQQPLAYQSAYHHPIAVQPAPVHEPITIQHVAPAYHSEPTVHHIQPIVHHASTVHQAVPVPILHHAAPVVHHAAPVVHHAAPVVHHAAPVVHHAAPVVHHVAPVVHHAAPAIQHISPIVHHAAPIQHSSNYHNEGQSGHGHEEYHSHPKYEFQYSVEDHHTGDIKSQQEARDGDHVTGYYSLHEPDGSVRTVHYNADHHSGFNAEVHNSGPSTHVQPAHHSEPHYTLSHH</sequence>
<dbReference type="GO" id="GO:0031012">
    <property type="term" value="C:extracellular matrix"/>
    <property type="evidence" value="ECO:0007669"/>
    <property type="project" value="TreeGrafter"/>
</dbReference>
<dbReference type="GO" id="GO:0005615">
    <property type="term" value="C:extracellular space"/>
    <property type="evidence" value="ECO:0007669"/>
    <property type="project" value="TreeGrafter"/>
</dbReference>
<evidence type="ECO:0008006" key="7">
    <source>
        <dbReference type="Google" id="ProtNLM"/>
    </source>
</evidence>
<proteinExistence type="predicted"/>
<dbReference type="PRINTS" id="PR00947">
    <property type="entry name" value="CUTICLE"/>
</dbReference>
<organism evidence="5 6">
    <name type="scientific">Brenthis ino</name>
    <name type="common">lesser marbled fritillary</name>
    <dbReference type="NCBI Taxonomy" id="405034"/>
    <lineage>
        <taxon>Eukaryota</taxon>
        <taxon>Metazoa</taxon>
        <taxon>Ecdysozoa</taxon>
        <taxon>Arthropoda</taxon>
        <taxon>Hexapoda</taxon>
        <taxon>Insecta</taxon>
        <taxon>Pterygota</taxon>
        <taxon>Neoptera</taxon>
        <taxon>Endopterygota</taxon>
        <taxon>Lepidoptera</taxon>
        <taxon>Glossata</taxon>
        <taxon>Ditrysia</taxon>
        <taxon>Papilionoidea</taxon>
        <taxon>Nymphalidae</taxon>
        <taxon>Heliconiinae</taxon>
        <taxon>Argynnini</taxon>
        <taxon>Brenthis</taxon>
    </lineage>
</organism>
<name>A0A8J9W880_9NEOP</name>
<dbReference type="EMBL" id="OV170227">
    <property type="protein sequence ID" value="CAH0728877.1"/>
    <property type="molecule type" value="Genomic_DNA"/>
</dbReference>
<dbReference type="PROSITE" id="PS00233">
    <property type="entry name" value="CHIT_BIND_RR_1"/>
    <property type="match status" value="1"/>
</dbReference>
<dbReference type="GO" id="GO:0042302">
    <property type="term" value="F:structural constituent of cuticle"/>
    <property type="evidence" value="ECO:0007669"/>
    <property type="project" value="UniProtKB-UniRule"/>
</dbReference>
<dbReference type="Pfam" id="PF00379">
    <property type="entry name" value="Chitin_bind_4"/>
    <property type="match status" value="1"/>
</dbReference>
<protein>
    <recommendedName>
        <fullName evidence="7">Cuticle protein</fullName>
    </recommendedName>
</protein>
<evidence type="ECO:0000256" key="1">
    <source>
        <dbReference type="ARBA" id="ARBA00022460"/>
    </source>
</evidence>
<feature type="non-terminal residue" evidence="5">
    <location>
        <position position="269"/>
    </location>
</feature>
<dbReference type="PANTHER" id="PTHR12236">
    <property type="entry name" value="STRUCTURAL CONTITUENT OF CUTICLE"/>
    <property type="match status" value="1"/>
</dbReference>
<keyword evidence="2" id="KW-0732">Signal</keyword>
<dbReference type="InterPro" id="IPR051217">
    <property type="entry name" value="Insect_Cuticle_Struc_Prot"/>
</dbReference>
<feature type="region of interest" description="Disordered" evidence="4">
    <location>
        <begin position="239"/>
        <end position="269"/>
    </location>
</feature>